<keyword evidence="2" id="KW-1185">Reference proteome</keyword>
<dbReference type="EMBL" id="VUMZ01000002">
    <property type="protein sequence ID" value="MST51273.1"/>
    <property type="molecule type" value="Genomic_DNA"/>
</dbReference>
<dbReference type="Proteomes" id="UP000474676">
    <property type="component" value="Unassembled WGS sequence"/>
</dbReference>
<dbReference type="GeneID" id="303114256"/>
<protein>
    <submittedName>
        <fullName evidence="1">Uncharacterized protein</fullName>
    </submittedName>
</protein>
<proteinExistence type="predicted"/>
<evidence type="ECO:0000313" key="2">
    <source>
        <dbReference type="Proteomes" id="UP000474676"/>
    </source>
</evidence>
<comment type="caution">
    <text evidence="1">The sequence shown here is derived from an EMBL/GenBank/DDBJ whole genome shotgun (WGS) entry which is preliminary data.</text>
</comment>
<accession>A0A6L5Y3S9</accession>
<reference evidence="1 2" key="1">
    <citation type="submission" date="2019-08" db="EMBL/GenBank/DDBJ databases">
        <title>In-depth cultivation of the pig gut microbiome towards novel bacterial diversity and tailored functional studies.</title>
        <authorList>
            <person name="Wylensek D."/>
            <person name="Hitch T.C.A."/>
            <person name="Clavel T."/>
        </authorList>
    </citation>
    <scope>NUCLEOTIDE SEQUENCE [LARGE SCALE GENOMIC DNA]</scope>
    <source>
        <strain evidence="1 2">WCA-MUC-591-APC-3H</strain>
    </source>
</reference>
<dbReference type="RefSeq" id="WP_154573760.1">
    <property type="nucleotide sequence ID" value="NZ_JAXFFR010000054.1"/>
</dbReference>
<dbReference type="AlphaFoldDB" id="A0A6L5Y3S9"/>
<sequence>MSRFVRKTKGYDIKQVFADENFSSCPICGTGTPEWLTSYKYRGLLKYYLFKCSHCASVLSISEADATGWSYTNASVYGKMKSKDGKEARTNYIRVEEIGLDIRDPLLLRLEKREIPMEELKNYRKTIE</sequence>
<organism evidence="1 2">
    <name type="scientific">Hornefia butyriciproducens</name>
    <dbReference type="NCBI Taxonomy" id="2652293"/>
    <lineage>
        <taxon>Bacteria</taxon>
        <taxon>Bacillati</taxon>
        <taxon>Bacillota</taxon>
        <taxon>Clostridia</taxon>
        <taxon>Peptostreptococcales</taxon>
        <taxon>Anaerovoracaceae</taxon>
        <taxon>Hornefia</taxon>
    </lineage>
</organism>
<name>A0A6L5Y3S9_9FIRM</name>
<gene>
    <name evidence="1" type="ORF">FYJ64_02870</name>
</gene>
<evidence type="ECO:0000313" key="1">
    <source>
        <dbReference type="EMBL" id="MST51273.1"/>
    </source>
</evidence>